<dbReference type="GO" id="GO:0005975">
    <property type="term" value="P:carbohydrate metabolic process"/>
    <property type="evidence" value="ECO:0007669"/>
    <property type="project" value="InterPro"/>
</dbReference>
<keyword evidence="6 10" id="KW-0573">Peptidoglycan synthesis</keyword>
<dbReference type="GO" id="GO:0009252">
    <property type="term" value="P:peptidoglycan biosynthetic process"/>
    <property type="evidence" value="ECO:0007669"/>
    <property type="project" value="UniProtKB-UniRule"/>
</dbReference>
<dbReference type="Proteomes" id="UP000189739">
    <property type="component" value="Unassembled WGS sequence"/>
</dbReference>
<dbReference type="AlphaFoldDB" id="A0A1S9PAM6"/>
<dbReference type="EC" id="2.4.1.227" evidence="10"/>
<evidence type="ECO:0000259" key="12">
    <source>
        <dbReference type="Pfam" id="PF04101"/>
    </source>
</evidence>
<feature type="domain" description="Glycosyl transferase family 28 C-terminal" evidence="12">
    <location>
        <begin position="209"/>
        <end position="361"/>
    </location>
</feature>
<dbReference type="RefSeq" id="WP_078349759.1">
    <property type="nucleotide sequence ID" value="NZ_MBTF01000034.1"/>
</dbReference>
<dbReference type="EMBL" id="MBTF01000034">
    <property type="protein sequence ID" value="OOQ58034.1"/>
    <property type="molecule type" value="Genomic_DNA"/>
</dbReference>
<evidence type="ECO:0000256" key="4">
    <source>
        <dbReference type="ARBA" id="ARBA00022679"/>
    </source>
</evidence>
<comment type="pathway">
    <text evidence="10">Cell wall biogenesis; peptidoglycan biosynthesis.</text>
</comment>
<comment type="caution">
    <text evidence="10">Lacks conserved residue(s) required for the propagation of feature annotation.</text>
</comment>
<protein>
    <recommendedName>
        <fullName evidence="10">UDP-N-acetylglucosamine--N-acetylmuramyl-(pentapeptide) pyrophosphoryl-undecaprenol N-acetylglucosamine transferase</fullName>
        <ecNumber evidence="10">2.4.1.227</ecNumber>
    </recommendedName>
    <alternativeName>
        <fullName evidence="10">Undecaprenyl-PP-MurNAc-pentapeptide-UDPGlcNAc GlcNAc transferase</fullName>
    </alternativeName>
</protein>
<dbReference type="OrthoDB" id="9808936at2"/>
<evidence type="ECO:0000256" key="9">
    <source>
        <dbReference type="ARBA" id="ARBA00023316"/>
    </source>
</evidence>
<proteinExistence type="inferred from homology"/>
<evidence type="ECO:0000313" key="13">
    <source>
        <dbReference type="EMBL" id="OOQ58034.1"/>
    </source>
</evidence>
<dbReference type="Pfam" id="PF04101">
    <property type="entry name" value="Glyco_tran_28_C"/>
    <property type="match status" value="1"/>
</dbReference>
<evidence type="ECO:0000313" key="14">
    <source>
        <dbReference type="Proteomes" id="UP000189739"/>
    </source>
</evidence>
<evidence type="ECO:0000256" key="1">
    <source>
        <dbReference type="ARBA" id="ARBA00022475"/>
    </source>
</evidence>
<sequence length="384" mass="41030">MTKQSNQANQKLPLQGAGGARIIISGGGTGGHIFPAIAIANALKKLNPDTEILFVGAKGRMEMEKVPAAGYEIIGLDIQGIQRKSILKNLMFPVKLLGSVRKAVQIIKDFKPDACVGVGGYASGPLLYAAGVMKVPTLIQEQNSYAGITNKILGKKAKKICVAFDGMDKFFPKERIIKTGNPIRKESVDIVGKHMQALELYKLSSRKKTILVTGGSLGAGTLNKSMLAGLDKLIAADVQVVWQTGKFYYKSILAQLGDNIHPNICVVEFLNRMDLAFAAADVIISRAGAGTIAELCVVKKPVILVPSPNVAEDHQTKNALALVTEGAAVLVADRNAEAQLVDKALELLSDKDLQKKLSDNIGKLAMPNADEVIAKEVIQITINN</sequence>
<name>A0A1S9PAM6_9SPHI</name>
<dbReference type="UniPathway" id="UPA00219"/>
<keyword evidence="8 10" id="KW-0131">Cell cycle</keyword>
<gene>
    <name evidence="10" type="primary">murG</name>
    <name evidence="13" type="ORF">BC343_10240</name>
</gene>
<dbReference type="GO" id="GO:0051301">
    <property type="term" value="P:cell division"/>
    <property type="evidence" value="ECO:0007669"/>
    <property type="project" value="UniProtKB-KW"/>
</dbReference>
<comment type="caution">
    <text evidence="13">The sequence shown here is derived from an EMBL/GenBank/DDBJ whole genome shotgun (WGS) entry which is preliminary data.</text>
</comment>
<comment type="subcellular location">
    <subcellularLocation>
        <location evidence="10">Cell membrane</location>
        <topology evidence="10">Peripheral membrane protein</topology>
        <orientation evidence="10">Cytoplasmic side</orientation>
    </subcellularLocation>
</comment>
<keyword evidence="5 10" id="KW-0133">Cell shape</keyword>
<feature type="binding site" evidence="10">
    <location>
        <position position="315"/>
    </location>
    <ligand>
        <name>UDP-N-acetyl-alpha-D-glucosamine</name>
        <dbReference type="ChEBI" id="CHEBI:57705"/>
    </ligand>
</feature>
<evidence type="ECO:0000256" key="6">
    <source>
        <dbReference type="ARBA" id="ARBA00022984"/>
    </source>
</evidence>
<dbReference type="Pfam" id="PF03033">
    <property type="entry name" value="Glyco_transf_28"/>
    <property type="match status" value="1"/>
</dbReference>
<feature type="binding site" evidence="10">
    <location>
        <position position="216"/>
    </location>
    <ligand>
        <name>UDP-N-acetyl-alpha-D-glucosamine</name>
        <dbReference type="ChEBI" id="CHEBI:57705"/>
    </ligand>
</feature>
<organism evidence="13 14">
    <name type="scientific">Mucilaginibacter pedocola</name>
    <dbReference type="NCBI Taxonomy" id="1792845"/>
    <lineage>
        <taxon>Bacteria</taxon>
        <taxon>Pseudomonadati</taxon>
        <taxon>Bacteroidota</taxon>
        <taxon>Sphingobacteriia</taxon>
        <taxon>Sphingobacteriales</taxon>
        <taxon>Sphingobacteriaceae</taxon>
        <taxon>Mucilaginibacter</taxon>
    </lineage>
</organism>
<dbReference type="NCBIfam" id="TIGR01133">
    <property type="entry name" value="murG"/>
    <property type="match status" value="1"/>
</dbReference>
<dbReference type="InterPro" id="IPR006009">
    <property type="entry name" value="GlcNAc_MurG"/>
</dbReference>
<dbReference type="Gene3D" id="3.40.50.2000">
    <property type="entry name" value="Glycogen Phosphorylase B"/>
    <property type="match status" value="2"/>
</dbReference>
<dbReference type="HAMAP" id="MF_00033">
    <property type="entry name" value="MurG"/>
    <property type="match status" value="1"/>
</dbReference>
<dbReference type="CDD" id="cd03785">
    <property type="entry name" value="GT28_MurG"/>
    <property type="match status" value="1"/>
</dbReference>
<comment type="function">
    <text evidence="10">Cell wall formation. Catalyzes the transfer of a GlcNAc subunit on undecaprenyl-pyrophosphoryl-MurNAc-pentapeptide (lipid intermediate I) to form undecaprenyl-pyrophosphoryl-MurNAc-(pentapeptide)GlcNAc (lipid intermediate II).</text>
</comment>
<keyword evidence="3 10" id="KW-0328">Glycosyltransferase</keyword>
<keyword evidence="7 10" id="KW-0472">Membrane</keyword>
<dbReference type="InterPro" id="IPR007235">
    <property type="entry name" value="Glyco_trans_28_C"/>
</dbReference>
<reference evidence="13 14" key="1">
    <citation type="submission" date="2016-07" db="EMBL/GenBank/DDBJ databases">
        <title>Genomic analysis of zinc-resistant bacterium Mucilaginibacter pedocola TBZ30.</title>
        <authorList>
            <person name="Huang J."/>
            <person name="Tang J."/>
        </authorList>
    </citation>
    <scope>NUCLEOTIDE SEQUENCE [LARGE SCALE GENOMIC DNA]</scope>
    <source>
        <strain evidence="13 14">TBZ30</strain>
    </source>
</reference>
<keyword evidence="4 10" id="KW-0808">Transferase</keyword>
<evidence type="ECO:0000256" key="10">
    <source>
        <dbReference type="HAMAP-Rule" id="MF_00033"/>
    </source>
</evidence>
<dbReference type="PANTHER" id="PTHR21015:SF22">
    <property type="entry name" value="GLYCOSYLTRANSFERASE"/>
    <property type="match status" value="1"/>
</dbReference>
<keyword evidence="9 10" id="KW-0961">Cell wall biogenesis/degradation</keyword>
<feature type="binding site" evidence="10">
    <location>
        <begin position="29"/>
        <end position="31"/>
    </location>
    <ligand>
        <name>UDP-N-acetyl-alpha-D-glucosamine</name>
        <dbReference type="ChEBI" id="CHEBI:57705"/>
    </ligand>
</feature>
<keyword evidence="1 10" id="KW-1003">Cell membrane</keyword>
<dbReference type="GO" id="GO:0050511">
    <property type="term" value="F:undecaprenyldiphospho-muramoylpentapeptide beta-N-acetylglucosaminyltransferase activity"/>
    <property type="evidence" value="ECO:0007669"/>
    <property type="project" value="UniProtKB-UniRule"/>
</dbReference>
<evidence type="ECO:0000259" key="11">
    <source>
        <dbReference type="Pfam" id="PF03033"/>
    </source>
</evidence>
<evidence type="ECO:0000256" key="7">
    <source>
        <dbReference type="ARBA" id="ARBA00023136"/>
    </source>
</evidence>
<evidence type="ECO:0000256" key="5">
    <source>
        <dbReference type="ARBA" id="ARBA00022960"/>
    </source>
</evidence>
<evidence type="ECO:0000256" key="8">
    <source>
        <dbReference type="ARBA" id="ARBA00023306"/>
    </source>
</evidence>
<dbReference type="InterPro" id="IPR004276">
    <property type="entry name" value="GlycoTrans_28_N"/>
</dbReference>
<dbReference type="GO" id="GO:0008360">
    <property type="term" value="P:regulation of cell shape"/>
    <property type="evidence" value="ECO:0007669"/>
    <property type="project" value="UniProtKB-KW"/>
</dbReference>
<accession>A0A1S9PAM6</accession>
<comment type="similarity">
    <text evidence="10">Belongs to the glycosyltransferase 28 family. MurG subfamily.</text>
</comment>
<dbReference type="GO" id="GO:0071555">
    <property type="term" value="P:cell wall organization"/>
    <property type="evidence" value="ECO:0007669"/>
    <property type="project" value="UniProtKB-KW"/>
</dbReference>
<feature type="binding site" evidence="10">
    <location>
        <position position="143"/>
    </location>
    <ligand>
        <name>UDP-N-acetyl-alpha-D-glucosamine</name>
        <dbReference type="ChEBI" id="CHEBI:57705"/>
    </ligand>
</feature>
<dbReference type="GO" id="GO:0005886">
    <property type="term" value="C:plasma membrane"/>
    <property type="evidence" value="ECO:0007669"/>
    <property type="project" value="UniProtKB-SubCell"/>
</dbReference>
<dbReference type="SUPFAM" id="SSF53756">
    <property type="entry name" value="UDP-Glycosyltransferase/glycogen phosphorylase"/>
    <property type="match status" value="1"/>
</dbReference>
<feature type="domain" description="Glycosyltransferase family 28 N-terminal" evidence="11">
    <location>
        <begin position="22"/>
        <end position="161"/>
    </location>
</feature>
<keyword evidence="14" id="KW-1185">Reference proteome</keyword>
<comment type="catalytic activity">
    <reaction evidence="10">
        <text>di-trans,octa-cis-undecaprenyl diphospho-N-acetyl-alpha-D-muramoyl-L-alanyl-D-glutamyl-meso-2,6-diaminopimeloyl-D-alanyl-D-alanine + UDP-N-acetyl-alpha-D-glucosamine = di-trans,octa-cis-undecaprenyl diphospho-[N-acetyl-alpha-D-glucosaminyl-(1-&gt;4)]-N-acetyl-alpha-D-muramoyl-L-alanyl-D-glutamyl-meso-2,6-diaminopimeloyl-D-alanyl-D-alanine + UDP + H(+)</text>
        <dbReference type="Rhea" id="RHEA:31227"/>
        <dbReference type="ChEBI" id="CHEBI:15378"/>
        <dbReference type="ChEBI" id="CHEBI:57705"/>
        <dbReference type="ChEBI" id="CHEBI:58223"/>
        <dbReference type="ChEBI" id="CHEBI:61387"/>
        <dbReference type="ChEBI" id="CHEBI:61388"/>
        <dbReference type="EC" id="2.4.1.227"/>
    </reaction>
</comment>
<feature type="binding site" evidence="10">
    <location>
        <position position="184"/>
    </location>
    <ligand>
        <name>UDP-N-acetyl-alpha-D-glucosamine</name>
        <dbReference type="ChEBI" id="CHEBI:57705"/>
    </ligand>
</feature>
<dbReference type="GO" id="GO:0051991">
    <property type="term" value="F:UDP-N-acetyl-D-glucosamine:N-acetylmuramoyl-L-alanyl-D-glutamyl-meso-2,6-diaminopimelyl-D-alanyl-D-alanine-diphosphoundecaprenol 4-beta-N-acetylglucosaminlytransferase activity"/>
    <property type="evidence" value="ECO:0007669"/>
    <property type="project" value="RHEA"/>
</dbReference>
<evidence type="ECO:0000256" key="3">
    <source>
        <dbReference type="ARBA" id="ARBA00022676"/>
    </source>
</evidence>
<dbReference type="PANTHER" id="PTHR21015">
    <property type="entry name" value="UDP-N-ACETYLGLUCOSAMINE--N-ACETYLMURAMYL-(PENTAPEPTIDE) PYROPHOSPHORYL-UNDECAPRENOL N-ACETYLGLUCOSAMINE TRANSFERASE 1"/>
    <property type="match status" value="1"/>
</dbReference>
<dbReference type="STRING" id="1792845.BC343_10240"/>
<keyword evidence="2 10" id="KW-0132">Cell division</keyword>
<evidence type="ECO:0000256" key="2">
    <source>
        <dbReference type="ARBA" id="ARBA00022618"/>
    </source>
</evidence>